<evidence type="ECO:0000259" key="2">
    <source>
        <dbReference type="PROSITE" id="PS50994"/>
    </source>
</evidence>
<dbReference type="Gene3D" id="3.30.420.10">
    <property type="entry name" value="Ribonuclease H-like superfamily/Ribonuclease H"/>
    <property type="match status" value="1"/>
</dbReference>
<feature type="domain" description="Integrase catalytic" evidence="2">
    <location>
        <begin position="250"/>
        <end position="345"/>
    </location>
</feature>
<organism evidence="3 4">
    <name type="scientific">Aedes albopictus</name>
    <name type="common">Asian tiger mosquito</name>
    <name type="synonym">Stegomyia albopicta</name>
    <dbReference type="NCBI Taxonomy" id="7160"/>
    <lineage>
        <taxon>Eukaryota</taxon>
        <taxon>Metazoa</taxon>
        <taxon>Ecdysozoa</taxon>
        <taxon>Arthropoda</taxon>
        <taxon>Hexapoda</taxon>
        <taxon>Insecta</taxon>
        <taxon>Pterygota</taxon>
        <taxon>Neoptera</taxon>
        <taxon>Endopterygota</taxon>
        <taxon>Diptera</taxon>
        <taxon>Nematocera</taxon>
        <taxon>Culicoidea</taxon>
        <taxon>Culicidae</taxon>
        <taxon>Culicinae</taxon>
        <taxon>Aedini</taxon>
        <taxon>Aedes</taxon>
        <taxon>Stegomyia</taxon>
    </lineage>
</organism>
<proteinExistence type="predicted"/>
<feature type="region of interest" description="Disordered" evidence="1">
    <location>
        <begin position="210"/>
        <end position="251"/>
    </location>
</feature>
<dbReference type="Pfam" id="PF00665">
    <property type="entry name" value="rve"/>
    <property type="match status" value="1"/>
</dbReference>
<evidence type="ECO:0000256" key="1">
    <source>
        <dbReference type="SAM" id="MobiDB-lite"/>
    </source>
</evidence>
<sequence>MRTLRFPLDELLKGKGEFRWTAECQRSFDRFKEILGSDLLLTHYDAEGGSARDTSAYEGGDGLQPAGSRRTANGVRCNEIPQNDFRRWALTLLLYDFTIEYVQTEKFGNADILLRLINNHAKPDEDYVIASVILEEDLRFVADEAVSCLPLSFKSVKQETQSDEQLCKVYRYFREGWPEEAKIVDPEIRRLHGNRDSLCTVRRTLRDSREASAAVSAAAAPGTPRNPTNEGVGKELSRSPPKEAPVPWPRPTGPWKRVHVDYAGPIDRVHYLLVVDAHSKRPEVVPTQRITSTATISILRSIFALLGLPETLVSDNGTQFTSSEFQQFCSDSGIYHVTTAPFHPQ</sequence>
<dbReference type="Proteomes" id="UP000069940">
    <property type="component" value="Unassembled WGS sequence"/>
</dbReference>
<name>A0ABM1ZQT7_AEDAL</name>
<dbReference type="GeneID" id="134291735"/>
<dbReference type="InterPro" id="IPR043502">
    <property type="entry name" value="DNA/RNA_pol_sf"/>
</dbReference>
<feature type="compositionally biased region" description="Pro residues" evidence="1">
    <location>
        <begin position="242"/>
        <end position="251"/>
    </location>
</feature>
<feature type="compositionally biased region" description="Low complexity" evidence="1">
    <location>
        <begin position="211"/>
        <end position="220"/>
    </location>
</feature>
<dbReference type="InterPro" id="IPR050951">
    <property type="entry name" value="Retrovirus_Pol_polyprotein"/>
</dbReference>
<evidence type="ECO:0000313" key="4">
    <source>
        <dbReference type="Proteomes" id="UP000069940"/>
    </source>
</evidence>
<dbReference type="InterPro" id="IPR036397">
    <property type="entry name" value="RNaseH_sf"/>
</dbReference>
<evidence type="ECO:0000313" key="3">
    <source>
        <dbReference type="EnsemblMetazoa" id="AALFPA23_020796.P30703"/>
    </source>
</evidence>
<dbReference type="PANTHER" id="PTHR37984">
    <property type="entry name" value="PROTEIN CBG26694"/>
    <property type="match status" value="1"/>
</dbReference>
<dbReference type="InterPro" id="IPR012337">
    <property type="entry name" value="RNaseH-like_sf"/>
</dbReference>
<feature type="compositionally biased region" description="Basic and acidic residues" evidence="1">
    <location>
        <begin position="232"/>
        <end position="241"/>
    </location>
</feature>
<reference evidence="3" key="2">
    <citation type="submission" date="2025-05" db="UniProtKB">
        <authorList>
            <consortium name="EnsemblMetazoa"/>
        </authorList>
    </citation>
    <scope>IDENTIFICATION</scope>
    <source>
        <strain evidence="3">Foshan</strain>
    </source>
</reference>
<dbReference type="Gene3D" id="3.30.70.270">
    <property type="match status" value="1"/>
</dbReference>
<protein>
    <recommendedName>
        <fullName evidence="2">Integrase catalytic domain-containing protein</fullName>
    </recommendedName>
</protein>
<dbReference type="RefSeq" id="XP_062715846.1">
    <property type="nucleotide sequence ID" value="XM_062859862.1"/>
</dbReference>
<dbReference type="PROSITE" id="PS50994">
    <property type="entry name" value="INTEGRASE"/>
    <property type="match status" value="1"/>
</dbReference>
<dbReference type="PANTHER" id="PTHR37984:SF5">
    <property type="entry name" value="PROTEIN NYNRIN-LIKE"/>
    <property type="match status" value="1"/>
</dbReference>
<accession>A0ABM1ZQT7</accession>
<dbReference type="InterPro" id="IPR043128">
    <property type="entry name" value="Rev_trsase/Diguanyl_cyclase"/>
</dbReference>
<keyword evidence="4" id="KW-1185">Reference proteome</keyword>
<dbReference type="SUPFAM" id="SSF56672">
    <property type="entry name" value="DNA/RNA polymerases"/>
    <property type="match status" value="1"/>
</dbReference>
<dbReference type="InterPro" id="IPR001584">
    <property type="entry name" value="Integrase_cat-core"/>
</dbReference>
<dbReference type="EnsemblMetazoa" id="AALFPA23_020796.R30703">
    <property type="protein sequence ID" value="AALFPA23_020796.P30703"/>
    <property type="gene ID" value="AALFPA23_020796"/>
</dbReference>
<reference evidence="4" key="1">
    <citation type="journal article" date="2015" name="Proc. Natl. Acad. Sci. U.S.A.">
        <title>Genome sequence of the Asian Tiger mosquito, Aedes albopictus, reveals insights into its biology, genetics, and evolution.</title>
        <authorList>
            <person name="Chen X.G."/>
            <person name="Jiang X."/>
            <person name="Gu J."/>
            <person name="Xu M."/>
            <person name="Wu Y."/>
            <person name="Deng Y."/>
            <person name="Zhang C."/>
            <person name="Bonizzoni M."/>
            <person name="Dermauw W."/>
            <person name="Vontas J."/>
            <person name="Armbruster P."/>
            <person name="Huang X."/>
            <person name="Yang Y."/>
            <person name="Zhang H."/>
            <person name="He W."/>
            <person name="Peng H."/>
            <person name="Liu Y."/>
            <person name="Wu K."/>
            <person name="Chen J."/>
            <person name="Lirakis M."/>
            <person name="Topalis P."/>
            <person name="Van Leeuwen T."/>
            <person name="Hall A.B."/>
            <person name="Jiang X."/>
            <person name="Thorpe C."/>
            <person name="Mueller R.L."/>
            <person name="Sun C."/>
            <person name="Waterhouse R.M."/>
            <person name="Yan G."/>
            <person name="Tu Z.J."/>
            <person name="Fang X."/>
            <person name="James A.A."/>
        </authorList>
    </citation>
    <scope>NUCLEOTIDE SEQUENCE [LARGE SCALE GENOMIC DNA]</scope>
    <source>
        <strain evidence="4">Foshan</strain>
    </source>
</reference>
<dbReference type="SUPFAM" id="SSF53098">
    <property type="entry name" value="Ribonuclease H-like"/>
    <property type="match status" value="1"/>
</dbReference>